<dbReference type="Gene3D" id="3.30.565.10">
    <property type="entry name" value="Histidine kinase-like ATPase, C-terminal domain"/>
    <property type="match status" value="1"/>
</dbReference>
<evidence type="ECO:0000256" key="5">
    <source>
        <dbReference type="ARBA" id="ARBA00022553"/>
    </source>
</evidence>
<dbReference type="InterPro" id="IPR005467">
    <property type="entry name" value="His_kinase_dom"/>
</dbReference>
<keyword evidence="11" id="KW-1133">Transmembrane helix</keyword>
<evidence type="ECO:0000256" key="9">
    <source>
        <dbReference type="ARBA" id="ARBA00022840"/>
    </source>
</evidence>
<dbReference type="InterPro" id="IPR036890">
    <property type="entry name" value="HATPase_C_sf"/>
</dbReference>
<evidence type="ECO:0000256" key="10">
    <source>
        <dbReference type="SAM" id="MobiDB-lite"/>
    </source>
</evidence>
<evidence type="ECO:0000256" key="7">
    <source>
        <dbReference type="ARBA" id="ARBA00022741"/>
    </source>
</evidence>
<sequence length="480" mass="53901">MRAGVRRAMTSRISWCEIARAASATANACPVPGGVTWRGLRDAVRRRMAKPLGVRRGFTGRNAAPAHVPRAGRPRTPALMPMPAADRRRSGRFPPADRRRRFPDIRDPNMNSTQAHRLSPFRYLKWRWLHFRRSWTDTRADRIPSWSRLYLRTYLHLVGLVLVTVGGTIAVLCSALGPRTVWRALDALPGGALPLAAFVLAVPALAGYRWMRPVWSDLVMVRARAIDFTGGRFNTRARESRSVIIGPLARTLNALAMRMERLIATQRDLTNGISHELRTPLARVRFALESLREPGSAAEYQNAIDSIEQDVSELDELIDMSLTYARLEYSSLQSNLEQTALVAWFDKQVADAALLYPSKAIEARVALPAELRVKMDKRLMSYAMRNLLRNASKHARGRISVGLRIRHGNIEIDVEDDGPGVPPDERERIFDAFVRLDRHTAGYGLGLAITRLVLQAHNGRVAVVDPLRLPGARFEMSWPV</sequence>
<dbReference type="CDD" id="cd00082">
    <property type="entry name" value="HisKA"/>
    <property type="match status" value="1"/>
</dbReference>
<proteinExistence type="predicted"/>
<dbReference type="EMBL" id="JQIM01000009">
    <property type="protein sequence ID" value="KGX10923.1"/>
    <property type="molecule type" value="Genomic_DNA"/>
</dbReference>
<dbReference type="Pfam" id="PF02518">
    <property type="entry name" value="HATPase_c"/>
    <property type="match status" value="1"/>
</dbReference>
<evidence type="ECO:0000256" key="3">
    <source>
        <dbReference type="ARBA" id="ARBA00012438"/>
    </source>
</evidence>
<dbReference type="PANTHER" id="PTHR44936">
    <property type="entry name" value="SENSOR PROTEIN CREC"/>
    <property type="match status" value="1"/>
</dbReference>
<dbReference type="Proteomes" id="UP000030475">
    <property type="component" value="Unassembled WGS sequence"/>
</dbReference>
<evidence type="ECO:0000256" key="4">
    <source>
        <dbReference type="ARBA" id="ARBA00022475"/>
    </source>
</evidence>
<dbReference type="GO" id="GO:0005524">
    <property type="term" value="F:ATP binding"/>
    <property type="evidence" value="ECO:0007669"/>
    <property type="project" value="UniProtKB-KW"/>
</dbReference>
<accession>A0AA40JFE2</accession>
<dbReference type="SUPFAM" id="SSF47384">
    <property type="entry name" value="Homodimeric domain of signal transducing histidine kinase"/>
    <property type="match status" value="1"/>
</dbReference>
<keyword evidence="7" id="KW-0547">Nucleotide-binding</keyword>
<dbReference type="PROSITE" id="PS50109">
    <property type="entry name" value="HIS_KIN"/>
    <property type="match status" value="1"/>
</dbReference>
<dbReference type="GO" id="GO:0000155">
    <property type="term" value="F:phosphorelay sensor kinase activity"/>
    <property type="evidence" value="ECO:0007669"/>
    <property type="project" value="InterPro"/>
</dbReference>
<dbReference type="InterPro" id="IPR003661">
    <property type="entry name" value="HisK_dim/P_dom"/>
</dbReference>
<feature type="transmembrane region" description="Helical" evidence="11">
    <location>
        <begin position="149"/>
        <end position="172"/>
    </location>
</feature>
<keyword evidence="11" id="KW-0472">Membrane</keyword>
<dbReference type="SUPFAM" id="SSF55874">
    <property type="entry name" value="ATPase domain of HSP90 chaperone/DNA topoisomerase II/histidine kinase"/>
    <property type="match status" value="1"/>
</dbReference>
<keyword evidence="9" id="KW-0067">ATP-binding</keyword>
<gene>
    <name evidence="13" type="ORF">Y036_4427</name>
</gene>
<evidence type="ECO:0000256" key="8">
    <source>
        <dbReference type="ARBA" id="ARBA00022777"/>
    </source>
</evidence>
<evidence type="ECO:0000313" key="14">
    <source>
        <dbReference type="Proteomes" id="UP000030475"/>
    </source>
</evidence>
<dbReference type="AlphaFoldDB" id="A0AA40JFE2"/>
<dbReference type="PRINTS" id="PR00344">
    <property type="entry name" value="BCTRLSENSOR"/>
</dbReference>
<dbReference type="EC" id="2.7.13.3" evidence="3"/>
<reference evidence="13 14" key="1">
    <citation type="submission" date="2014-08" db="EMBL/GenBank/DDBJ databases">
        <authorList>
            <person name="Bunnell A."/>
            <person name="Chain P.S."/>
            <person name="Chertkov O."/>
            <person name="Currie B.J."/>
            <person name="Daligault H.E."/>
            <person name="Davenport K.W."/>
            <person name="Davis C."/>
            <person name="Gleasner C.D."/>
            <person name="Johnson S.L."/>
            <person name="Kaestli M."/>
            <person name="Koren S."/>
            <person name="Kunde Y.A."/>
            <person name="Mayo M."/>
            <person name="McMurry K.K."/>
            <person name="Price E.P."/>
            <person name="Reitenga K.G."/>
            <person name="Robison R."/>
            <person name="Rosovitz M.J."/>
            <person name="Sarovich D.S."/>
            <person name="Teshima H."/>
        </authorList>
    </citation>
    <scope>NUCLEOTIDE SEQUENCE [LARGE SCALE GENOMIC DNA]</scope>
    <source>
        <strain evidence="13 14">MSHR44</strain>
    </source>
</reference>
<evidence type="ECO:0000259" key="12">
    <source>
        <dbReference type="PROSITE" id="PS50109"/>
    </source>
</evidence>
<dbReference type="Gene3D" id="1.10.287.130">
    <property type="match status" value="1"/>
</dbReference>
<dbReference type="InterPro" id="IPR003594">
    <property type="entry name" value="HATPase_dom"/>
</dbReference>
<keyword evidence="6" id="KW-0808">Transferase</keyword>
<organism evidence="13 14">
    <name type="scientific">Burkholderia pseudomallei</name>
    <name type="common">Pseudomonas pseudomallei</name>
    <dbReference type="NCBI Taxonomy" id="28450"/>
    <lineage>
        <taxon>Bacteria</taxon>
        <taxon>Pseudomonadati</taxon>
        <taxon>Pseudomonadota</taxon>
        <taxon>Betaproteobacteria</taxon>
        <taxon>Burkholderiales</taxon>
        <taxon>Burkholderiaceae</taxon>
        <taxon>Burkholderia</taxon>
        <taxon>pseudomallei group</taxon>
    </lineage>
</organism>
<dbReference type="InterPro" id="IPR036097">
    <property type="entry name" value="HisK_dim/P_sf"/>
</dbReference>
<keyword evidence="11" id="KW-0812">Transmembrane</keyword>
<dbReference type="SMART" id="SM00388">
    <property type="entry name" value="HisKA"/>
    <property type="match status" value="1"/>
</dbReference>
<evidence type="ECO:0000256" key="11">
    <source>
        <dbReference type="SAM" id="Phobius"/>
    </source>
</evidence>
<dbReference type="Pfam" id="PF00512">
    <property type="entry name" value="HisKA"/>
    <property type="match status" value="1"/>
</dbReference>
<feature type="region of interest" description="Disordered" evidence="10">
    <location>
        <begin position="57"/>
        <end position="109"/>
    </location>
</feature>
<dbReference type="SMART" id="SM00387">
    <property type="entry name" value="HATPase_c"/>
    <property type="match status" value="1"/>
</dbReference>
<comment type="caution">
    <text evidence="13">The sequence shown here is derived from an EMBL/GenBank/DDBJ whole genome shotgun (WGS) entry which is preliminary data.</text>
</comment>
<keyword evidence="5" id="KW-0597">Phosphoprotein</keyword>
<evidence type="ECO:0000256" key="6">
    <source>
        <dbReference type="ARBA" id="ARBA00022679"/>
    </source>
</evidence>
<comment type="subcellular location">
    <subcellularLocation>
        <location evidence="2">Cell membrane</location>
        <topology evidence="2">Multi-pass membrane protein</topology>
    </subcellularLocation>
</comment>
<evidence type="ECO:0000256" key="2">
    <source>
        <dbReference type="ARBA" id="ARBA00004651"/>
    </source>
</evidence>
<comment type="catalytic activity">
    <reaction evidence="1">
        <text>ATP + protein L-histidine = ADP + protein N-phospho-L-histidine.</text>
        <dbReference type="EC" id="2.7.13.3"/>
    </reaction>
</comment>
<protein>
    <recommendedName>
        <fullName evidence="3">histidine kinase</fullName>
        <ecNumber evidence="3">2.7.13.3</ecNumber>
    </recommendedName>
</protein>
<dbReference type="InterPro" id="IPR050980">
    <property type="entry name" value="2C_sensor_his_kinase"/>
</dbReference>
<evidence type="ECO:0000313" key="13">
    <source>
        <dbReference type="EMBL" id="KGX10923.1"/>
    </source>
</evidence>
<feature type="transmembrane region" description="Helical" evidence="11">
    <location>
        <begin position="192"/>
        <end position="211"/>
    </location>
</feature>
<feature type="domain" description="Histidine kinase" evidence="12">
    <location>
        <begin position="272"/>
        <end position="480"/>
    </location>
</feature>
<keyword evidence="8 13" id="KW-0418">Kinase</keyword>
<name>A0AA40JFE2_BURPE</name>
<dbReference type="InterPro" id="IPR004358">
    <property type="entry name" value="Sig_transdc_His_kin-like_C"/>
</dbReference>
<dbReference type="GO" id="GO:0005886">
    <property type="term" value="C:plasma membrane"/>
    <property type="evidence" value="ECO:0007669"/>
    <property type="project" value="UniProtKB-SubCell"/>
</dbReference>
<evidence type="ECO:0000256" key="1">
    <source>
        <dbReference type="ARBA" id="ARBA00000085"/>
    </source>
</evidence>
<dbReference type="PANTHER" id="PTHR44936:SF10">
    <property type="entry name" value="SENSOR PROTEIN RSTB"/>
    <property type="match status" value="1"/>
</dbReference>
<keyword evidence="4" id="KW-1003">Cell membrane</keyword>